<dbReference type="Gene3D" id="1.10.8.80">
    <property type="entry name" value="Magnesium chelatase subunit I, C-Terminal domain"/>
    <property type="match status" value="1"/>
</dbReference>
<feature type="domain" description="ATPase dynein-related AAA" evidence="1">
    <location>
        <begin position="32"/>
        <end position="165"/>
    </location>
</feature>
<dbReference type="InterPro" id="IPR045006">
    <property type="entry name" value="CHLI-like"/>
</dbReference>
<evidence type="ECO:0000313" key="4">
    <source>
        <dbReference type="Proteomes" id="UP000641514"/>
    </source>
</evidence>
<dbReference type="Pfam" id="PF17863">
    <property type="entry name" value="AAA_lid_2"/>
    <property type="match status" value="1"/>
</dbReference>
<gene>
    <name evidence="3" type="primary">bchI</name>
    <name evidence="3" type="ORF">GCM10011410_30450</name>
</gene>
<dbReference type="EMBL" id="BMJH01000004">
    <property type="protein sequence ID" value="GGC75059.1"/>
    <property type="molecule type" value="Genomic_DNA"/>
</dbReference>
<keyword evidence="4" id="KW-1185">Reference proteome</keyword>
<organism evidence="3 4">
    <name type="scientific">Hoyosella rhizosphaerae</name>
    <dbReference type="NCBI Taxonomy" id="1755582"/>
    <lineage>
        <taxon>Bacteria</taxon>
        <taxon>Bacillati</taxon>
        <taxon>Actinomycetota</taxon>
        <taxon>Actinomycetes</taxon>
        <taxon>Mycobacteriales</taxon>
        <taxon>Hoyosellaceae</taxon>
        <taxon>Hoyosella</taxon>
    </lineage>
</organism>
<dbReference type="InterPro" id="IPR041628">
    <property type="entry name" value="ChlI/MoxR_AAA_lid"/>
</dbReference>
<dbReference type="CDD" id="cd00009">
    <property type="entry name" value="AAA"/>
    <property type="match status" value="1"/>
</dbReference>
<dbReference type="Proteomes" id="UP000641514">
    <property type="component" value="Unassembled WGS sequence"/>
</dbReference>
<reference evidence="3" key="1">
    <citation type="journal article" date="2014" name="Int. J. Syst. Evol. Microbiol.">
        <title>Complete genome sequence of Corynebacterium casei LMG S-19264T (=DSM 44701T), isolated from a smear-ripened cheese.</title>
        <authorList>
            <consortium name="US DOE Joint Genome Institute (JGI-PGF)"/>
            <person name="Walter F."/>
            <person name="Albersmeier A."/>
            <person name="Kalinowski J."/>
            <person name="Ruckert C."/>
        </authorList>
    </citation>
    <scope>NUCLEOTIDE SEQUENCE</scope>
    <source>
        <strain evidence="3">CGMCC 1.15478</strain>
    </source>
</reference>
<comment type="caution">
    <text evidence="3">The sequence shown here is derived from an EMBL/GenBank/DDBJ whole genome shotgun (WGS) entry which is preliminary data.</text>
</comment>
<dbReference type="Gene3D" id="3.40.50.300">
    <property type="entry name" value="P-loop containing nucleotide triphosphate hydrolases"/>
    <property type="match status" value="1"/>
</dbReference>
<dbReference type="PANTHER" id="PTHR32039">
    <property type="entry name" value="MAGNESIUM-CHELATASE SUBUNIT CHLI"/>
    <property type="match status" value="1"/>
</dbReference>
<dbReference type="PANTHER" id="PTHR32039:SF9">
    <property type="entry name" value="MAGNESIUM-CHELATASE SUBUNIT CHLI-2, CHLOROPLASTIC"/>
    <property type="match status" value="1"/>
</dbReference>
<dbReference type="RefSeq" id="WP_188677107.1">
    <property type="nucleotide sequence ID" value="NZ_BMJH01000004.1"/>
</dbReference>
<sequence>MTPQFPFTAILGQEELKRCLLLTAIDPAIGGVLAMGDRGTAKSTTVRALADMLALARIEAPVVDLPLGASEDRLLGALDIDAALTQGEVRFRPGLLHEAHRGFLYIDEVNLLDDYLVDLLLDVAASGVNRVERDGISHQHDAQFVLIGSGNPEEGELRPQLEDRFGLSTHVSTIRDVEQRTEIVRRRLLFDATPDLLIEQFRAQQAELARSVGEARQRLADVTVTDNISEAAIRLCIECDVVGHRGEIVLIRAARAAAALRGADEMSCRDLATVAVPALRHRIPREPFESPTTASARVHNIAARTLRLHSVA</sequence>
<name>A0A916UL98_9ACTN</name>
<evidence type="ECO:0000259" key="2">
    <source>
        <dbReference type="Pfam" id="PF17863"/>
    </source>
</evidence>
<dbReference type="SUPFAM" id="SSF52540">
    <property type="entry name" value="P-loop containing nucleoside triphosphate hydrolases"/>
    <property type="match status" value="1"/>
</dbReference>
<reference evidence="3" key="2">
    <citation type="submission" date="2020-09" db="EMBL/GenBank/DDBJ databases">
        <authorList>
            <person name="Sun Q."/>
            <person name="Zhou Y."/>
        </authorList>
    </citation>
    <scope>NUCLEOTIDE SEQUENCE</scope>
    <source>
        <strain evidence="3">CGMCC 1.15478</strain>
    </source>
</reference>
<dbReference type="GO" id="GO:0005524">
    <property type="term" value="F:ATP binding"/>
    <property type="evidence" value="ECO:0007669"/>
    <property type="project" value="InterPro"/>
</dbReference>
<evidence type="ECO:0000259" key="1">
    <source>
        <dbReference type="Pfam" id="PF07728"/>
    </source>
</evidence>
<accession>A0A916UL98</accession>
<dbReference type="InterPro" id="IPR027417">
    <property type="entry name" value="P-loop_NTPase"/>
</dbReference>
<dbReference type="InterPro" id="IPR011704">
    <property type="entry name" value="ATPase_dyneun-rel_AAA"/>
</dbReference>
<dbReference type="GO" id="GO:0016887">
    <property type="term" value="F:ATP hydrolysis activity"/>
    <property type="evidence" value="ECO:0007669"/>
    <property type="project" value="InterPro"/>
</dbReference>
<feature type="domain" description="ChlI/MoxR AAA lid" evidence="2">
    <location>
        <begin position="230"/>
        <end position="300"/>
    </location>
</feature>
<proteinExistence type="predicted"/>
<evidence type="ECO:0000313" key="3">
    <source>
        <dbReference type="EMBL" id="GGC75059.1"/>
    </source>
</evidence>
<protein>
    <submittedName>
        <fullName evidence="3">Magnesium-chelatase 38 kDa subunit</fullName>
    </submittedName>
</protein>
<dbReference type="Pfam" id="PF07728">
    <property type="entry name" value="AAA_5"/>
    <property type="match status" value="1"/>
</dbReference>
<dbReference type="AlphaFoldDB" id="A0A916UL98"/>